<evidence type="ECO:0000256" key="4">
    <source>
        <dbReference type="ARBA" id="ARBA00022801"/>
    </source>
</evidence>
<evidence type="ECO:0000256" key="3">
    <source>
        <dbReference type="ARBA" id="ARBA00022722"/>
    </source>
</evidence>
<dbReference type="InterPro" id="IPR012340">
    <property type="entry name" value="NA-bd_OB-fold"/>
</dbReference>
<keyword evidence="6 7" id="KW-0694">RNA-binding</keyword>
<reference evidence="9" key="1">
    <citation type="submission" date="2020-10" db="EMBL/GenBank/DDBJ databases">
        <authorList>
            <person name="Gilroy R."/>
        </authorList>
    </citation>
    <scope>NUCLEOTIDE SEQUENCE</scope>
    <source>
        <strain evidence="9">CHK199-13235</strain>
    </source>
</reference>
<evidence type="ECO:0000313" key="10">
    <source>
        <dbReference type="Proteomes" id="UP000824002"/>
    </source>
</evidence>
<dbReference type="PROSITE" id="PS50126">
    <property type="entry name" value="S1"/>
    <property type="match status" value="1"/>
</dbReference>
<dbReference type="InterPro" id="IPR004476">
    <property type="entry name" value="RNase_II/RNase_R"/>
</dbReference>
<dbReference type="InterPro" id="IPR001900">
    <property type="entry name" value="RNase_II/R"/>
</dbReference>
<dbReference type="GO" id="GO:0005829">
    <property type="term" value="C:cytosol"/>
    <property type="evidence" value="ECO:0007669"/>
    <property type="project" value="TreeGrafter"/>
</dbReference>
<name>A0A9D1FMI7_9FIRM</name>
<dbReference type="InterPro" id="IPR022966">
    <property type="entry name" value="RNase_II/R_CS"/>
</dbReference>
<dbReference type="GO" id="GO:0008859">
    <property type="term" value="F:exoribonuclease II activity"/>
    <property type="evidence" value="ECO:0007669"/>
    <property type="project" value="UniProtKB-UniRule"/>
</dbReference>
<comment type="caution">
    <text evidence="9">The sequence shown here is derived from an EMBL/GenBank/DDBJ whole genome shotgun (WGS) entry which is preliminary data.</text>
</comment>
<evidence type="ECO:0000256" key="6">
    <source>
        <dbReference type="ARBA" id="ARBA00022884"/>
    </source>
</evidence>
<evidence type="ECO:0000256" key="1">
    <source>
        <dbReference type="ARBA" id="ARBA00001849"/>
    </source>
</evidence>
<evidence type="ECO:0000256" key="2">
    <source>
        <dbReference type="ARBA" id="ARBA00022490"/>
    </source>
</evidence>
<proteinExistence type="inferred from homology"/>
<accession>A0A9D1FMI7</accession>
<evidence type="ECO:0000256" key="7">
    <source>
        <dbReference type="HAMAP-Rule" id="MF_01895"/>
    </source>
</evidence>
<dbReference type="Pfam" id="PF00575">
    <property type="entry name" value="S1"/>
    <property type="match status" value="1"/>
</dbReference>
<organism evidence="9 10">
    <name type="scientific">Candidatus Merdivicinus excrementipullorum</name>
    <dbReference type="NCBI Taxonomy" id="2840867"/>
    <lineage>
        <taxon>Bacteria</taxon>
        <taxon>Bacillati</taxon>
        <taxon>Bacillota</taxon>
        <taxon>Clostridia</taxon>
        <taxon>Eubacteriales</taxon>
        <taxon>Oscillospiraceae</taxon>
        <taxon>Oscillospiraceae incertae sedis</taxon>
        <taxon>Candidatus Merdivicinus</taxon>
    </lineage>
</organism>
<dbReference type="NCBIfam" id="TIGR02063">
    <property type="entry name" value="RNase_R"/>
    <property type="match status" value="1"/>
</dbReference>
<dbReference type="AlphaFoldDB" id="A0A9D1FMI7"/>
<evidence type="ECO:0000256" key="5">
    <source>
        <dbReference type="ARBA" id="ARBA00022839"/>
    </source>
</evidence>
<dbReference type="NCBIfam" id="TIGR00358">
    <property type="entry name" value="3_prime_RNase"/>
    <property type="match status" value="1"/>
</dbReference>
<dbReference type="InterPro" id="IPR011805">
    <property type="entry name" value="RNase_R"/>
</dbReference>
<dbReference type="CDD" id="cd04471">
    <property type="entry name" value="S1_RNase_R"/>
    <property type="match status" value="1"/>
</dbReference>
<dbReference type="PANTHER" id="PTHR23355">
    <property type="entry name" value="RIBONUCLEASE"/>
    <property type="match status" value="1"/>
</dbReference>
<keyword evidence="5 7" id="KW-0269">Exonuclease</keyword>
<evidence type="ECO:0000313" key="9">
    <source>
        <dbReference type="EMBL" id="HIS76412.1"/>
    </source>
</evidence>
<keyword evidence="4 7" id="KW-0378">Hydrolase</keyword>
<dbReference type="EC" id="3.1.13.1" evidence="7"/>
<dbReference type="PANTHER" id="PTHR23355:SF9">
    <property type="entry name" value="DIS3-LIKE EXONUCLEASE 2"/>
    <property type="match status" value="1"/>
</dbReference>
<dbReference type="SUPFAM" id="SSF50249">
    <property type="entry name" value="Nucleic acid-binding proteins"/>
    <property type="match status" value="3"/>
</dbReference>
<dbReference type="InterPro" id="IPR003029">
    <property type="entry name" value="S1_domain"/>
</dbReference>
<comment type="subcellular location">
    <subcellularLocation>
        <location evidence="7">Cytoplasm</location>
    </subcellularLocation>
</comment>
<dbReference type="SMART" id="SM00955">
    <property type="entry name" value="RNB"/>
    <property type="match status" value="1"/>
</dbReference>
<protein>
    <recommendedName>
        <fullName evidence="7">Ribonuclease R</fullName>
        <shortName evidence="7">RNase R</shortName>
        <ecNumber evidence="7">3.1.13.1</ecNumber>
    </recommendedName>
</protein>
<keyword evidence="2 7" id="KW-0963">Cytoplasm</keyword>
<dbReference type="PROSITE" id="PS01175">
    <property type="entry name" value="RIBONUCLEASE_II"/>
    <property type="match status" value="1"/>
</dbReference>
<dbReference type="SMART" id="SM00316">
    <property type="entry name" value="S1"/>
    <property type="match status" value="1"/>
</dbReference>
<comment type="catalytic activity">
    <reaction evidence="1 7">
        <text>Exonucleolytic cleavage in the 3'- to 5'-direction to yield nucleoside 5'-phosphates.</text>
        <dbReference type="EC" id="3.1.13.1"/>
    </reaction>
</comment>
<feature type="domain" description="S1 motif" evidence="8">
    <location>
        <begin position="620"/>
        <end position="699"/>
    </location>
</feature>
<comment type="function">
    <text evidence="7">3'-5' exoribonuclease that releases 5'-nucleoside monophosphates and is involved in maturation of structured RNAs.</text>
</comment>
<gene>
    <name evidence="7 9" type="primary">rnr</name>
    <name evidence="9" type="ORF">IAB51_06315</name>
</gene>
<dbReference type="Gene3D" id="2.40.50.140">
    <property type="entry name" value="Nucleic acid-binding proteins"/>
    <property type="match status" value="2"/>
</dbReference>
<keyword evidence="3 7" id="KW-0540">Nuclease</keyword>
<dbReference type="GO" id="GO:0006402">
    <property type="term" value="P:mRNA catabolic process"/>
    <property type="evidence" value="ECO:0007669"/>
    <property type="project" value="TreeGrafter"/>
</dbReference>
<dbReference type="EMBL" id="DVJP01000041">
    <property type="protein sequence ID" value="HIS76412.1"/>
    <property type="molecule type" value="Genomic_DNA"/>
</dbReference>
<evidence type="ECO:0000259" key="8">
    <source>
        <dbReference type="PROSITE" id="PS50126"/>
    </source>
</evidence>
<sequence>MEKWVKRILLVLEKAGKKGMSFSKLEKKCKVQKGDAKKFKAALARCLAEGSVSESDGRYLAVQSLGLIPATVSRLHKTYGFAVLQDGQEVFVLGSRLKGSLPGDKVLIKLSAHPKGNLPEGEVRRIVEESDNEYPGVLEVNSQGSFFVPDALGGFALRVMGAKCGAENGDKVTARIIRRGDSHRDHLAEITACYGSSENAAACAQAVIAAAGISPEFPAAVLDEARFLEHRGIPERELANRLDLRGDCIFTIDGADSKDLDDAVSLEKYSNFYQLGVHIADVSHYVKPHSLLDEEAFARGTSVYYADQVIPMLPKALSNGICSLNPQEERLAFSALMTISPDGELLDFTFRKTVIRSRVKGVYSEVNALLDGSATEELREKYKEVLHVLPLMKELKDLRLALRKKRGAPAIESAESKLVLDEKGRTIDVKPRVTGEAESIIEEFMLLANQSAASLARELQIPFVYRVHEHPAPDRISDLRETLQKLGLPAKNLPEKVSPADLAAILEEVKGKPLSPVVNRLVLRSMAKARYSPAPLGHFGLVLEDYAHFTSPIRRYPDLTIHRILSSWADGDSVKEMNKRYQRFAERSAEHSSQTEQQAMDIERSCEDCYKAEYMKGRIGEEFDGIISSVTSFGLYVELPSTVEGLIRLEDLPDGEYFFDGLLELSDVHTGRKFRLGDKVRVRCVHADVNSGNVDFALV</sequence>
<comment type="similarity">
    <text evidence="7">Belongs to the RNR ribonuclease family. RNase R subfamily.</text>
</comment>
<dbReference type="Pfam" id="PF00773">
    <property type="entry name" value="RNB"/>
    <property type="match status" value="1"/>
</dbReference>
<dbReference type="InterPro" id="IPR050180">
    <property type="entry name" value="RNR_Ribonuclease"/>
</dbReference>
<dbReference type="GO" id="GO:0003723">
    <property type="term" value="F:RNA binding"/>
    <property type="evidence" value="ECO:0007669"/>
    <property type="project" value="UniProtKB-UniRule"/>
</dbReference>
<reference evidence="9" key="2">
    <citation type="journal article" date="2021" name="PeerJ">
        <title>Extensive microbial diversity within the chicken gut microbiome revealed by metagenomics and culture.</title>
        <authorList>
            <person name="Gilroy R."/>
            <person name="Ravi A."/>
            <person name="Getino M."/>
            <person name="Pursley I."/>
            <person name="Horton D.L."/>
            <person name="Alikhan N.F."/>
            <person name="Baker D."/>
            <person name="Gharbi K."/>
            <person name="Hall N."/>
            <person name="Watson M."/>
            <person name="Adriaenssens E.M."/>
            <person name="Foster-Nyarko E."/>
            <person name="Jarju S."/>
            <person name="Secka A."/>
            <person name="Antonio M."/>
            <person name="Oren A."/>
            <person name="Chaudhuri R.R."/>
            <person name="La Ragione R."/>
            <person name="Hildebrand F."/>
            <person name="Pallen M.J."/>
        </authorList>
    </citation>
    <scope>NUCLEOTIDE SEQUENCE</scope>
    <source>
        <strain evidence="9">CHK199-13235</strain>
    </source>
</reference>
<dbReference type="Proteomes" id="UP000824002">
    <property type="component" value="Unassembled WGS sequence"/>
</dbReference>
<dbReference type="HAMAP" id="MF_01895">
    <property type="entry name" value="RNase_R"/>
    <property type="match status" value="1"/>
</dbReference>